<proteinExistence type="predicted"/>
<evidence type="ECO:0000313" key="4">
    <source>
        <dbReference type="Proteomes" id="UP000095743"/>
    </source>
</evidence>
<keyword evidence="1" id="KW-0175">Coiled coil</keyword>
<accession>A0A1D8GGA1</accession>
<evidence type="ECO:0000313" key="3">
    <source>
        <dbReference type="EMBL" id="AOT69941.1"/>
    </source>
</evidence>
<organism evidence="3 4">
    <name type="scientific">Geosporobacter ferrireducens</name>
    <dbReference type="NCBI Taxonomy" id="1424294"/>
    <lineage>
        <taxon>Bacteria</taxon>
        <taxon>Bacillati</taxon>
        <taxon>Bacillota</taxon>
        <taxon>Clostridia</taxon>
        <taxon>Peptostreptococcales</taxon>
        <taxon>Thermotaleaceae</taxon>
        <taxon>Geosporobacter</taxon>
    </lineage>
</organism>
<evidence type="ECO:0000256" key="1">
    <source>
        <dbReference type="SAM" id="Coils"/>
    </source>
</evidence>
<sequence length="260" mass="30020">MNIHSTGSTHSILWKNTLQEHPQRQNQKLNKVCEMIETKISNKAVSLELSEEAIQKLKIRNLYRTEKLENKIEEYYKTFEQKANLLTEIDKTLDEILNSFKSFWDKAANQKESSEPAGEQQETPAIEETPENHNLNDELLAEANDIEKSIKDIADLIEAVEKMKAQREGVSYSQEDSLATQFRNADLLNDPSSAWKAVNEAKKMLLDELLELSKRVGEMEKEIEKMMQGLDAKQLKYMSESKMADVLEMFIENEKIEGYL</sequence>
<gene>
    <name evidence="3" type="ORF">Gferi_10305</name>
</gene>
<protein>
    <submittedName>
        <fullName evidence="3">Uncharacterized protein</fullName>
    </submittedName>
</protein>
<dbReference type="AlphaFoldDB" id="A0A1D8GGA1"/>
<feature type="coiled-coil region" evidence="1">
    <location>
        <begin position="202"/>
        <end position="229"/>
    </location>
</feature>
<keyword evidence="4" id="KW-1185">Reference proteome</keyword>
<dbReference type="EMBL" id="CP017269">
    <property type="protein sequence ID" value="AOT69941.1"/>
    <property type="molecule type" value="Genomic_DNA"/>
</dbReference>
<dbReference type="STRING" id="1424294.Gferi_10305"/>
<reference evidence="3 4" key="1">
    <citation type="submission" date="2016-09" db="EMBL/GenBank/DDBJ databases">
        <title>Genomic analysis reveals versatility of anaerobic energy metabolism of Geosporobacter ferrireducens IRF9 of phylum Firmicutes.</title>
        <authorList>
            <person name="Kim S.-J."/>
        </authorList>
    </citation>
    <scope>NUCLEOTIDE SEQUENCE [LARGE SCALE GENOMIC DNA]</scope>
    <source>
        <strain evidence="3 4">IRF9</strain>
    </source>
</reference>
<feature type="region of interest" description="Disordered" evidence="2">
    <location>
        <begin position="108"/>
        <end position="134"/>
    </location>
</feature>
<dbReference type="KEGG" id="gfe:Gferi_10305"/>
<name>A0A1D8GGA1_9FIRM</name>
<dbReference type="Proteomes" id="UP000095743">
    <property type="component" value="Chromosome"/>
</dbReference>
<feature type="coiled-coil region" evidence="1">
    <location>
        <begin position="136"/>
        <end position="166"/>
    </location>
</feature>
<dbReference type="RefSeq" id="WP_069976144.1">
    <property type="nucleotide sequence ID" value="NZ_CP017269.1"/>
</dbReference>
<evidence type="ECO:0000256" key="2">
    <source>
        <dbReference type="SAM" id="MobiDB-lite"/>
    </source>
</evidence>